<proteinExistence type="predicted"/>
<organism evidence="1 2">
    <name type="scientific">Odynerus spinipes</name>
    <dbReference type="NCBI Taxonomy" id="1348599"/>
    <lineage>
        <taxon>Eukaryota</taxon>
        <taxon>Metazoa</taxon>
        <taxon>Ecdysozoa</taxon>
        <taxon>Arthropoda</taxon>
        <taxon>Hexapoda</taxon>
        <taxon>Insecta</taxon>
        <taxon>Pterygota</taxon>
        <taxon>Neoptera</taxon>
        <taxon>Endopterygota</taxon>
        <taxon>Hymenoptera</taxon>
        <taxon>Apocrita</taxon>
        <taxon>Aculeata</taxon>
        <taxon>Vespoidea</taxon>
        <taxon>Vespidae</taxon>
        <taxon>Eumeninae</taxon>
        <taxon>Odynerus</taxon>
    </lineage>
</organism>
<name>A0AAD9VP22_9HYME</name>
<reference evidence="1" key="2">
    <citation type="journal article" date="2023" name="Commun. Biol.">
        <title>Intrasexual cuticular hydrocarbon dimorphism in a wasp sheds light on hydrocarbon biosynthesis genes in Hymenoptera.</title>
        <authorList>
            <person name="Moris V.C."/>
            <person name="Podsiadlowski L."/>
            <person name="Martin S."/>
            <person name="Oeyen J.P."/>
            <person name="Donath A."/>
            <person name="Petersen M."/>
            <person name="Wilbrandt J."/>
            <person name="Misof B."/>
            <person name="Liedtke D."/>
            <person name="Thamm M."/>
            <person name="Scheiner R."/>
            <person name="Schmitt T."/>
            <person name="Niehuis O."/>
        </authorList>
    </citation>
    <scope>NUCLEOTIDE SEQUENCE</scope>
    <source>
        <strain evidence="1">GBR_01_08_01A</strain>
    </source>
</reference>
<gene>
    <name evidence="1" type="ORF">KPH14_005914</name>
</gene>
<dbReference type="Proteomes" id="UP001258017">
    <property type="component" value="Unassembled WGS sequence"/>
</dbReference>
<evidence type="ECO:0000313" key="2">
    <source>
        <dbReference type="Proteomes" id="UP001258017"/>
    </source>
</evidence>
<evidence type="ECO:0000313" key="1">
    <source>
        <dbReference type="EMBL" id="KAK2580832.1"/>
    </source>
</evidence>
<sequence>MQEGPLGGRGGVHVLLPKLSELLPRPTSIFSWIPKATLNGVVVVTSTGRAGPDARGSIARLVFGGRRISQFVIRLHPDYPELFPFGSSPGLCYSFALPTNFAVPYLLIRFSTMARVLWDDTRNTTSKSLL</sequence>
<dbReference type="AlphaFoldDB" id="A0AAD9VP22"/>
<dbReference type="EMBL" id="JAIFRP010000045">
    <property type="protein sequence ID" value="KAK2580832.1"/>
    <property type="molecule type" value="Genomic_DNA"/>
</dbReference>
<accession>A0AAD9VP22</accession>
<keyword evidence="2" id="KW-1185">Reference proteome</keyword>
<protein>
    <submittedName>
        <fullName evidence="1">Uncharacterized protein</fullName>
    </submittedName>
</protein>
<comment type="caution">
    <text evidence="1">The sequence shown here is derived from an EMBL/GenBank/DDBJ whole genome shotgun (WGS) entry which is preliminary data.</text>
</comment>
<reference evidence="1" key="1">
    <citation type="submission" date="2021-08" db="EMBL/GenBank/DDBJ databases">
        <authorList>
            <person name="Misof B."/>
            <person name="Oliver O."/>
            <person name="Podsiadlowski L."/>
            <person name="Donath A."/>
            <person name="Peters R."/>
            <person name="Mayer C."/>
            <person name="Rust J."/>
            <person name="Gunkel S."/>
            <person name="Lesny P."/>
            <person name="Martin S."/>
            <person name="Oeyen J.P."/>
            <person name="Petersen M."/>
            <person name="Panagiotis P."/>
            <person name="Wilbrandt J."/>
            <person name="Tanja T."/>
        </authorList>
    </citation>
    <scope>NUCLEOTIDE SEQUENCE</scope>
    <source>
        <strain evidence="1">GBR_01_08_01A</strain>
        <tissue evidence="1">Thorax + abdomen</tissue>
    </source>
</reference>